<protein>
    <submittedName>
        <fullName evidence="3">Ketosteroid isomerase</fullName>
    </submittedName>
</protein>
<evidence type="ECO:0000313" key="3">
    <source>
        <dbReference type="EMBL" id="KRR04906.1"/>
    </source>
</evidence>
<sequence>MRAMANRALAWCMCAAMFTASSLTTAAPCGQPSTTEDNNRQVVTEAFHRWAAGGTSFFNDVLAENVVWRIKGSSASAGEFRGRETFLERAVRPFATRLSTFVRPTAVRVWADGDHVIAQWEGSGVARDGKRYSNSYAWIFRMHEGKATEVTAFLDLVPYDDVLRRIPALQQ</sequence>
<keyword evidence="1" id="KW-0732">Signal</keyword>
<dbReference type="GO" id="GO:0016853">
    <property type="term" value="F:isomerase activity"/>
    <property type="evidence" value="ECO:0007669"/>
    <property type="project" value="UniProtKB-KW"/>
</dbReference>
<dbReference type="PANTHER" id="PTHR41252">
    <property type="entry name" value="BLR2505 PROTEIN"/>
    <property type="match status" value="1"/>
</dbReference>
<gene>
    <name evidence="3" type="ORF">CP49_14060</name>
</gene>
<dbReference type="InterPro" id="IPR037401">
    <property type="entry name" value="SnoaL-like"/>
</dbReference>
<feature type="chain" id="PRO_5009797003" evidence="1">
    <location>
        <begin position="27"/>
        <end position="171"/>
    </location>
</feature>
<feature type="domain" description="SnoaL-like" evidence="2">
    <location>
        <begin position="43"/>
        <end position="150"/>
    </location>
</feature>
<dbReference type="EMBL" id="LLXX01000121">
    <property type="protein sequence ID" value="KRR04906.1"/>
    <property type="molecule type" value="Genomic_DNA"/>
</dbReference>
<evidence type="ECO:0000256" key="1">
    <source>
        <dbReference type="SAM" id="SignalP"/>
    </source>
</evidence>
<evidence type="ECO:0000313" key="4">
    <source>
        <dbReference type="Proteomes" id="UP000051913"/>
    </source>
</evidence>
<dbReference type="SUPFAM" id="SSF54427">
    <property type="entry name" value="NTF2-like"/>
    <property type="match status" value="1"/>
</dbReference>
<dbReference type="PANTHER" id="PTHR41252:SF1">
    <property type="entry name" value="BLR2505 PROTEIN"/>
    <property type="match status" value="1"/>
</dbReference>
<evidence type="ECO:0000259" key="2">
    <source>
        <dbReference type="Pfam" id="PF12680"/>
    </source>
</evidence>
<dbReference type="Gene3D" id="3.10.450.50">
    <property type="match status" value="1"/>
</dbReference>
<feature type="signal peptide" evidence="1">
    <location>
        <begin position="1"/>
        <end position="26"/>
    </location>
</feature>
<keyword evidence="4" id="KW-1185">Reference proteome</keyword>
<reference evidence="3 4" key="1">
    <citation type="submission" date="2014-03" db="EMBL/GenBank/DDBJ databases">
        <title>Bradyrhizobium valentinum sp. nov., isolated from effective nodules of Lupinus mariae-josephae, a lupine endemic of basic-lime soils in Eastern Spain.</title>
        <authorList>
            <person name="Duran D."/>
            <person name="Rey L."/>
            <person name="Navarro A."/>
            <person name="Busquets A."/>
            <person name="Imperial J."/>
            <person name="Ruiz-Argueso T."/>
        </authorList>
    </citation>
    <scope>NUCLEOTIDE SEQUENCE [LARGE SCALE GENOMIC DNA]</scope>
    <source>
        <strain evidence="3 4">LmjM3</strain>
    </source>
</reference>
<dbReference type="Proteomes" id="UP000051913">
    <property type="component" value="Unassembled WGS sequence"/>
</dbReference>
<comment type="caution">
    <text evidence="3">The sequence shown here is derived from an EMBL/GenBank/DDBJ whole genome shotgun (WGS) entry which is preliminary data.</text>
</comment>
<name>A0A0R3LAI6_9BRAD</name>
<dbReference type="InterPro" id="IPR032710">
    <property type="entry name" value="NTF2-like_dom_sf"/>
</dbReference>
<organism evidence="3 4">
    <name type="scientific">Bradyrhizobium valentinum</name>
    <dbReference type="NCBI Taxonomy" id="1518501"/>
    <lineage>
        <taxon>Bacteria</taxon>
        <taxon>Pseudomonadati</taxon>
        <taxon>Pseudomonadota</taxon>
        <taxon>Alphaproteobacteria</taxon>
        <taxon>Hyphomicrobiales</taxon>
        <taxon>Nitrobacteraceae</taxon>
        <taxon>Bradyrhizobium</taxon>
    </lineage>
</organism>
<keyword evidence="3" id="KW-0413">Isomerase</keyword>
<dbReference type="STRING" id="1518501.CQ10_15815"/>
<dbReference type="RefSeq" id="WP_057852022.1">
    <property type="nucleotide sequence ID" value="NZ_LLXX01000121.1"/>
</dbReference>
<accession>A0A0R3LAI6</accession>
<proteinExistence type="predicted"/>
<dbReference type="Pfam" id="PF12680">
    <property type="entry name" value="SnoaL_2"/>
    <property type="match status" value="1"/>
</dbReference>
<dbReference type="AlphaFoldDB" id="A0A0R3LAI6"/>
<dbReference type="OrthoDB" id="1450423at2"/>